<protein>
    <recommendedName>
        <fullName evidence="2">FAM194 C-terminal domain-containing protein</fullName>
    </recommendedName>
</protein>
<dbReference type="Pfam" id="PF14977">
    <property type="entry name" value="FAM194"/>
    <property type="match status" value="1"/>
</dbReference>
<keyword evidence="4" id="KW-1185">Reference proteome</keyword>
<evidence type="ECO:0000313" key="4">
    <source>
        <dbReference type="Proteomes" id="UP000597762"/>
    </source>
</evidence>
<dbReference type="PANTHER" id="PTHR23093">
    <property type="entry name" value="SIMILAR TO CHROMOSOME 3 OPEN READING FRAME 20"/>
    <property type="match status" value="1"/>
</dbReference>
<dbReference type="Proteomes" id="UP000597762">
    <property type="component" value="Unassembled WGS sequence"/>
</dbReference>
<gene>
    <name evidence="3" type="ORF">SPHA_54601</name>
</gene>
<comment type="caution">
    <text evidence="3">The sequence shown here is derived from an EMBL/GenBank/DDBJ whole genome shotgun (WGS) entry which is preliminary data.</text>
</comment>
<dbReference type="EMBL" id="CAHIKZ030003556">
    <property type="protein sequence ID" value="CAE1301713.1"/>
    <property type="molecule type" value="Genomic_DNA"/>
</dbReference>
<feature type="domain" description="FAM194 C-terminal" evidence="2">
    <location>
        <begin position="349"/>
        <end position="545"/>
    </location>
</feature>
<dbReference type="PANTHER" id="PTHR23093:SF18">
    <property type="entry name" value="GLUTAMATE RICH 6"/>
    <property type="match status" value="1"/>
</dbReference>
<accession>A0A812DE92</accession>
<dbReference type="OrthoDB" id="527209at2759"/>
<proteinExistence type="predicted"/>
<dbReference type="InterPro" id="IPR029281">
    <property type="entry name" value="FAM194_C"/>
</dbReference>
<evidence type="ECO:0000313" key="3">
    <source>
        <dbReference type="EMBL" id="CAE1301713.1"/>
    </source>
</evidence>
<name>A0A812DE92_ACAPH</name>
<sequence>MANQNQELKNRDVQKWIRSVEQSSAFAENCEQMMEGNQQTELPIPKRDHQERIAIETQTDWEWVISAVANQSLKEEEREEMVEEEESEESGEQDSSDDDDDDNDDDERLLSFNSTKSSELISSSTPPSVREVATPPCLPNVGPPKILQYCRESEKDIVNIKENKVSIVLTKNSMGLCEFCENPTKPLPTLEQESTQCPEELYCCEEYQKFLEMVLQNETEEARLRLEIEKSTKECLKSGKSPPKTKILNKKELKNKVKAREMKLKQKQQESFQQQQQQQQQIPPQGYHTTRQMNTINYQLSSRRCLEEGWTVRTPYLEQLDFDGDIFEVEPGKRIALWRGAESISEGPLEKFYDIGHKFFTIFADGTGNIFYPSGCLAVLITATQPCHFTYVIYHEATVKRRVAAIFEHTGYGTCYHANGNVRLYIDPSGGVEADEGGVIKRRWHWHQAGSHVHAPPLQPIHIALNKFIGIKVVSQCNIQLNFIAKRRSCKINMGVNVKPVNVLKPTSVVDENHFYLEDKKANIECLLSKVRNLIQYGHSPKLKRILPPIYLTNKTSKLQQQAKQLTHTKKRPKVIVRSEIPSYL</sequence>
<dbReference type="AlphaFoldDB" id="A0A812DE92"/>
<evidence type="ECO:0000259" key="2">
    <source>
        <dbReference type="Pfam" id="PF14977"/>
    </source>
</evidence>
<evidence type="ECO:0000256" key="1">
    <source>
        <dbReference type="SAM" id="MobiDB-lite"/>
    </source>
</evidence>
<feature type="compositionally biased region" description="Low complexity" evidence="1">
    <location>
        <begin position="269"/>
        <end position="281"/>
    </location>
</feature>
<feature type="region of interest" description="Disordered" evidence="1">
    <location>
        <begin position="264"/>
        <end position="287"/>
    </location>
</feature>
<feature type="region of interest" description="Disordered" evidence="1">
    <location>
        <begin position="72"/>
        <end position="136"/>
    </location>
</feature>
<reference evidence="3" key="1">
    <citation type="submission" date="2021-01" db="EMBL/GenBank/DDBJ databases">
        <authorList>
            <person name="Li R."/>
            <person name="Bekaert M."/>
        </authorList>
    </citation>
    <scope>NUCLEOTIDE SEQUENCE</scope>
    <source>
        <strain evidence="3">Farmed</strain>
    </source>
</reference>
<feature type="compositionally biased region" description="Acidic residues" evidence="1">
    <location>
        <begin position="77"/>
        <end position="107"/>
    </location>
</feature>
<organism evidence="3 4">
    <name type="scientific">Acanthosepion pharaonis</name>
    <name type="common">Pharaoh cuttlefish</name>
    <name type="synonym">Sepia pharaonis</name>
    <dbReference type="NCBI Taxonomy" id="158019"/>
    <lineage>
        <taxon>Eukaryota</taxon>
        <taxon>Metazoa</taxon>
        <taxon>Spiralia</taxon>
        <taxon>Lophotrochozoa</taxon>
        <taxon>Mollusca</taxon>
        <taxon>Cephalopoda</taxon>
        <taxon>Coleoidea</taxon>
        <taxon>Decapodiformes</taxon>
        <taxon>Sepiida</taxon>
        <taxon>Sepiina</taxon>
        <taxon>Sepiidae</taxon>
        <taxon>Acanthosepion</taxon>
    </lineage>
</organism>
<feature type="compositionally biased region" description="Low complexity" evidence="1">
    <location>
        <begin position="114"/>
        <end position="128"/>
    </location>
</feature>